<dbReference type="OrthoDB" id="5848536at2759"/>
<dbReference type="GO" id="GO:0005634">
    <property type="term" value="C:nucleus"/>
    <property type="evidence" value="ECO:0007669"/>
    <property type="project" value="UniProtKB-SubCell"/>
</dbReference>
<dbReference type="EMBL" id="GL379877">
    <property type="protein sequence ID" value="EGT59742.1"/>
    <property type="molecule type" value="Genomic_DNA"/>
</dbReference>
<dbReference type="InterPro" id="IPR037259">
    <property type="entry name" value="BRK_sf"/>
</dbReference>
<evidence type="ECO:0000313" key="7">
    <source>
        <dbReference type="EMBL" id="EGT59742.1"/>
    </source>
</evidence>
<keyword evidence="3" id="KW-0804">Transcription</keyword>
<sequence length="419" mass="46981">MKLLSIIVSAITEYIETGAKKFEMDTTTHPFTKLPDFPKIVKNSQGFQILESPKGGKKIGLTLAADSFDGVHPKSLIFIQDMLLAFFETHIGIREVLDFPLPKHTVAVGFAMQGFEVGDATGKFYPSDGNQGFTTYQKISANLQAVYFTSHRNQDISFLSGILYFPALKGRAKCFLNDRAAVHHTIGSREPYPLQDREKSHQKVNHKSYGRFCSIARKRVLVDCSGKYVRHLEYDHFWNTWKRTVCEECLVDSVLYKWEEPLTSQIASRIQQADETIAVFNRDTGCILEESPKVKDLKEFLEVNPDVNVAPEAALLAKILLGDGYEGRIGGKISEHPLEINEHPLEEMSSHGDSPTSSSSPSCSTSDKNWSHPLEEASTSDDDDYLKCSMDTEEDDEFEDATEDFEPSSSEDSDIVIVN</sequence>
<evidence type="ECO:0000256" key="2">
    <source>
        <dbReference type="ARBA" id="ARBA00023015"/>
    </source>
</evidence>
<evidence type="ECO:0000256" key="5">
    <source>
        <dbReference type="SAM" id="MobiDB-lite"/>
    </source>
</evidence>
<evidence type="ECO:0000256" key="1">
    <source>
        <dbReference type="ARBA" id="ARBA00004123"/>
    </source>
</evidence>
<dbReference type="Proteomes" id="UP000008068">
    <property type="component" value="Unassembled WGS sequence"/>
</dbReference>
<dbReference type="InParanoid" id="G0NFM9"/>
<dbReference type="Pfam" id="PF07533">
    <property type="entry name" value="BRK"/>
    <property type="match status" value="1"/>
</dbReference>
<dbReference type="eggNOG" id="KOG4297">
    <property type="taxonomic scope" value="Eukaryota"/>
</dbReference>
<reference evidence="8" key="1">
    <citation type="submission" date="2011-07" db="EMBL/GenBank/DDBJ databases">
        <authorList>
            <consortium name="Caenorhabditis brenneri Sequencing and Analysis Consortium"/>
            <person name="Wilson R.K."/>
        </authorList>
    </citation>
    <scope>NUCLEOTIDE SEQUENCE [LARGE SCALE GENOMIC DNA]</scope>
    <source>
        <strain evidence="8">PB2801</strain>
    </source>
</reference>
<dbReference type="STRING" id="135651.G0NFM9"/>
<feature type="compositionally biased region" description="Acidic residues" evidence="5">
    <location>
        <begin position="391"/>
        <end position="419"/>
    </location>
</feature>
<name>G0NFM9_CAEBE</name>
<dbReference type="AlphaFoldDB" id="G0NFM9"/>
<comment type="subcellular location">
    <subcellularLocation>
        <location evidence="1">Nucleus</location>
    </subcellularLocation>
</comment>
<dbReference type="SMART" id="SM00592">
    <property type="entry name" value="BRK"/>
    <property type="match status" value="1"/>
</dbReference>
<feature type="compositionally biased region" description="Low complexity" evidence="5">
    <location>
        <begin position="351"/>
        <end position="367"/>
    </location>
</feature>
<gene>
    <name evidence="7" type="ORF">CAEBREN_06443</name>
</gene>
<organism evidence="8">
    <name type="scientific">Caenorhabditis brenneri</name>
    <name type="common">Nematode worm</name>
    <dbReference type="NCBI Taxonomy" id="135651"/>
    <lineage>
        <taxon>Eukaryota</taxon>
        <taxon>Metazoa</taxon>
        <taxon>Ecdysozoa</taxon>
        <taxon>Nematoda</taxon>
        <taxon>Chromadorea</taxon>
        <taxon>Rhabditida</taxon>
        <taxon>Rhabditina</taxon>
        <taxon>Rhabditomorpha</taxon>
        <taxon>Rhabditoidea</taxon>
        <taxon>Rhabditidae</taxon>
        <taxon>Peloderinae</taxon>
        <taxon>Caenorhabditis</taxon>
    </lineage>
</organism>
<feature type="domain" description="BRK" evidence="6">
    <location>
        <begin position="272"/>
        <end position="314"/>
    </location>
</feature>
<keyword evidence="2" id="KW-0805">Transcription regulation</keyword>
<evidence type="ECO:0000259" key="6">
    <source>
        <dbReference type="SMART" id="SM00592"/>
    </source>
</evidence>
<dbReference type="InterPro" id="IPR006576">
    <property type="entry name" value="BRK_domain"/>
</dbReference>
<protein>
    <recommendedName>
        <fullName evidence="6">BRK domain-containing protein</fullName>
    </recommendedName>
</protein>
<proteinExistence type="predicted"/>
<evidence type="ECO:0000256" key="3">
    <source>
        <dbReference type="ARBA" id="ARBA00023163"/>
    </source>
</evidence>
<dbReference type="OMA" id="ASWIMEN"/>
<keyword evidence="8" id="KW-1185">Reference proteome</keyword>
<dbReference type="SUPFAM" id="SSF160481">
    <property type="entry name" value="BRK domain-like"/>
    <property type="match status" value="1"/>
</dbReference>
<dbReference type="Gene3D" id="3.40.5.120">
    <property type="match status" value="1"/>
</dbReference>
<keyword evidence="4" id="KW-0539">Nucleus</keyword>
<evidence type="ECO:0000256" key="4">
    <source>
        <dbReference type="ARBA" id="ARBA00023242"/>
    </source>
</evidence>
<feature type="region of interest" description="Disordered" evidence="5">
    <location>
        <begin position="346"/>
        <end position="419"/>
    </location>
</feature>
<accession>G0NFM9</accession>
<evidence type="ECO:0000313" key="8">
    <source>
        <dbReference type="Proteomes" id="UP000008068"/>
    </source>
</evidence>
<dbReference type="HOGENOM" id="CLU_655928_0_0_1"/>